<dbReference type="AlphaFoldDB" id="A0AAF3ET63"/>
<proteinExistence type="predicted"/>
<sequence>MIRFAQVCLFGSQLAHLFVNSSIFIYGVLMLLIFPTILLTCGGKKKEFDENVEEDEKTEKPSISLHTAESSTGMRECETTSSSPITTKQIAEMKARRGETIFFCPTPNAMRQIHKASRRMPINKTMSMNDVERNGWKNGITEMNARRILEKRRPIEQMNALSDKKESKKGELLLSKLTASQLNANWIV</sequence>
<keyword evidence="2" id="KW-0812">Transmembrane</keyword>
<dbReference type="WBParaSite" id="MBELARI_LOCUS17339">
    <property type="protein sequence ID" value="MBELARI_LOCUS17339"/>
    <property type="gene ID" value="MBELARI_LOCUS17339"/>
</dbReference>
<name>A0AAF3ET63_9BILA</name>
<keyword evidence="3" id="KW-1185">Reference proteome</keyword>
<dbReference type="Proteomes" id="UP000887575">
    <property type="component" value="Unassembled WGS sequence"/>
</dbReference>
<feature type="compositionally biased region" description="Polar residues" evidence="1">
    <location>
        <begin position="64"/>
        <end position="84"/>
    </location>
</feature>
<keyword evidence="2" id="KW-0472">Membrane</keyword>
<feature type="region of interest" description="Disordered" evidence="1">
    <location>
        <begin position="50"/>
        <end position="84"/>
    </location>
</feature>
<keyword evidence="2" id="KW-1133">Transmembrane helix</keyword>
<feature type="transmembrane region" description="Helical" evidence="2">
    <location>
        <begin position="23"/>
        <end position="41"/>
    </location>
</feature>
<evidence type="ECO:0000313" key="4">
    <source>
        <dbReference type="WBParaSite" id="MBELARI_LOCUS17339"/>
    </source>
</evidence>
<evidence type="ECO:0000256" key="1">
    <source>
        <dbReference type="SAM" id="MobiDB-lite"/>
    </source>
</evidence>
<accession>A0AAF3ET63</accession>
<evidence type="ECO:0000256" key="2">
    <source>
        <dbReference type="SAM" id="Phobius"/>
    </source>
</evidence>
<protein>
    <submittedName>
        <fullName evidence="4">Uncharacterized protein</fullName>
    </submittedName>
</protein>
<reference evidence="4" key="1">
    <citation type="submission" date="2024-02" db="UniProtKB">
        <authorList>
            <consortium name="WormBaseParasite"/>
        </authorList>
    </citation>
    <scope>IDENTIFICATION</scope>
</reference>
<organism evidence="3 4">
    <name type="scientific">Mesorhabditis belari</name>
    <dbReference type="NCBI Taxonomy" id="2138241"/>
    <lineage>
        <taxon>Eukaryota</taxon>
        <taxon>Metazoa</taxon>
        <taxon>Ecdysozoa</taxon>
        <taxon>Nematoda</taxon>
        <taxon>Chromadorea</taxon>
        <taxon>Rhabditida</taxon>
        <taxon>Rhabditina</taxon>
        <taxon>Rhabditomorpha</taxon>
        <taxon>Rhabditoidea</taxon>
        <taxon>Rhabditidae</taxon>
        <taxon>Mesorhabditinae</taxon>
        <taxon>Mesorhabditis</taxon>
    </lineage>
</organism>
<evidence type="ECO:0000313" key="3">
    <source>
        <dbReference type="Proteomes" id="UP000887575"/>
    </source>
</evidence>